<accession>A0AA39UXR9</accession>
<gene>
    <name evidence="2" type="ORF">JMJ35_009561</name>
</gene>
<evidence type="ECO:0000259" key="1">
    <source>
        <dbReference type="SMART" id="SM00471"/>
    </source>
</evidence>
<dbReference type="SMART" id="SM00471">
    <property type="entry name" value="HDc"/>
    <property type="match status" value="1"/>
</dbReference>
<sequence length="236" mass="26146">MCPPSSFNLDATQPISHVSTIHPPEIVPPSPMCTSTYHLVQRSLPPAIFNHSIRVYLYTKAFAQRANSPWIAPERLPLVFAACLFHDMGCADEHDGPQRFEVCGADAAAENLRKFEINDADIQEVWTAIALHTSPGIAERITTLARFVRLAVLMDFNVLEKSSWADESELEVNEEGYRRSIEGQFPRLNAEKVLGDIVVKQGMRKPTKAPAASWAGIMVRAANEEPSGFQGVNKAF</sequence>
<dbReference type="Gene3D" id="1.10.3210.10">
    <property type="entry name" value="Hypothetical protein af1432"/>
    <property type="match status" value="1"/>
</dbReference>
<dbReference type="PANTHER" id="PTHR35569:SF1">
    <property type="entry name" value="CYANAMIDE HYDRATASE DDI2-RELATED"/>
    <property type="match status" value="1"/>
</dbReference>
<feature type="domain" description="HD/PDEase" evidence="1">
    <location>
        <begin position="44"/>
        <end position="166"/>
    </location>
</feature>
<proteinExistence type="predicted"/>
<evidence type="ECO:0000313" key="3">
    <source>
        <dbReference type="Proteomes" id="UP001166286"/>
    </source>
</evidence>
<dbReference type="InterPro" id="IPR006674">
    <property type="entry name" value="HD_domain"/>
</dbReference>
<dbReference type="SUPFAM" id="SSF109604">
    <property type="entry name" value="HD-domain/PDEase-like"/>
    <property type="match status" value="1"/>
</dbReference>
<evidence type="ECO:0000313" key="2">
    <source>
        <dbReference type="EMBL" id="KAK0507672.1"/>
    </source>
</evidence>
<dbReference type="CDD" id="cd00077">
    <property type="entry name" value="HDc"/>
    <property type="match status" value="1"/>
</dbReference>
<protein>
    <recommendedName>
        <fullName evidence="1">HD/PDEase domain-containing protein</fullName>
    </recommendedName>
</protein>
<reference evidence="2" key="1">
    <citation type="submission" date="2023-03" db="EMBL/GenBank/DDBJ databases">
        <title>Complete genome of Cladonia borealis.</title>
        <authorList>
            <person name="Park H."/>
        </authorList>
    </citation>
    <scope>NUCLEOTIDE SEQUENCE</scope>
    <source>
        <strain evidence="2">ANT050790</strain>
    </source>
</reference>
<dbReference type="Proteomes" id="UP001166286">
    <property type="component" value="Unassembled WGS sequence"/>
</dbReference>
<keyword evidence="3" id="KW-1185">Reference proteome</keyword>
<name>A0AA39UXR9_9LECA</name>
<dbReference type="InterPro" id="IPR003607">
    <property type="entry name" value="HD/PDEase_dom"/>
</dbReference>
<dbReference type="EMBL" id="JAFEKC020000022">
    <property type="protein sequence ID" value="KAK0507672.1"/>
    <property type="molecule type" value="Genomic_DNA"/>
</dbReference>
<comment type="caution">
    <text evidence="2">The sequence shown here is derived from an EMBL/GenBank/DDBJ whole genome shotgun (WGS) entry which is preliminary data.</text>
</comment>
<dbReference type="Pfam" id="PF01966">
    <property type="entry name" value="HD"/>
    <property type="match status" value="1"/>
</dbReference>
<dbReference type="AlphaFoldDB" id="A0AA39UXR9"/>
<organism evidence="2 3">
    <name type="scientific">Cladonia borealis</name>
    <dbReference type="NCBI Taxonomy" id="184061"/>
    <lineage>
        <taxon>Eukaryota</taxon>
        <taxon>Fungi</taxon>
        <taxon>Dikarya</taxon>
        <taxon>Ascomycota</taxon>
        <taxon>Pezizomycotina</taxon>
        <taxon>Lecanoromycetes</taxon>
        <taxon>OSLEUM clade</taxon>
        <taxon>Lecanoromycetidae</taxon>
        <taxon>Lecanorales</taxon>
        <taxon>Lecanorineae</taxon>
        <taxon>Cladoniaceae</taxon>
        <taxon>Cladonia</taxon>
    </lineage>
</organism>
<dbReference type="PANTHER" id="PTHR35569">
    <property type="entry name" value="CYANAMIDE HYDRATASE DDI2-RELATED"/>
    <property type="match status" value="1"/>
</dbReference>